<dbReference type="Pfam" id="PF00149">
    <property type="entry name" value="Metallophos"/>
    <property type="match status" value="1"/>
</dbReference>
<evidence type="ECO:0000313" key="3">
    <source>
        <dbReference type="EMBL" id="QGA25262.1"/>
    </source>
</evidence>
<keyword evidence="4" id="KW-1185">Reference proteome</keyword>
<gene>
    <name evidence="3" type="ORF">GFH32_02550</name>
</gene>
<dbReference type="EMBL" id="CP045652">
    <property type="protein sequence ID" value="QGA25262.1"/>
    <property type="molecule type" value="Genomic_DNA"/>
</dbReference>
<feature type="domain" description="Calcineurin-like phosphoesterase" evidence="2">
    <location>
        <begin position="56"/>
        <end position="269"/>
    </location>
</feature>
<proteinExistence type="predicted"/>
<dbReference type="InterPro" id="IPR004843">
    <property type="entry name" value="Calcineurin-like_PHP"/>
</dbReference>
<dbReference type="InterPro" id="IPR051918">
    <property type="entry name" value="STPP_CPPED1"/>
</dbReference>
<dbReference type="SUPFAM" id="SSF56300">
    <property type="entry name" value="Metallo-dependent phosphatases"/>
    <property type="match status" value="1"/>
</dbReference>
<dbReference type="PANTHER" id="PTHR43143:SF5">
    <property type="entry name" value="SECRETED PROTEIN"/>
    <property type="match status" value="1"/>
</dbReference>
<dbReference type="Gene3D" id="3.60.21.10">
    <property type="match status" value="1"/>
</dbReference>
<name>A0A5Q0QCG8_9SPHI</name>
<dbReference type="Proteomes" id="UP000326921">
    <property type="component" value="Chromosome"/>
</dbReference>
<dbReference type="GO" id="GO:0016787">
    <property type="term" value="F:hydrolase activity"/>
    <property type="evidence" value="ECO:0007669"/>
    <property type="project" value="InterPro"/>
</dbReference>
<reference evidence="3 4" key="1">
    <citation type="submission" date="2019-10" db="EMBL/GenBank/DDBJ databases">
        <authorList>
            <person name="Dong K."/>
        </authorList>
    </citation>
    <scope>NUCLEOTIDE SEQUENCE [LARGE SCALE GENOMIC DNA]</scope>
    <source>
        <strain evidence="4">dk4302</strain>
    </source>
</reference>
<dbReference type="KEGG" id="sphe:GFH32_02550"/>
<sequence length="360" mass="40752">MNKQPFLTLGLLFGLLLFVFPSFAQQAYVKPKLSNPESWSLVLIPDPQTYMKYERNLGTFHTMISWIKENKDSLNTQFVLCTGDLVEQNDLLNPDGKQANQNSKQQWTNVSSAFHRLNGLVPYVLATGNHDYGHVSAEYRSTQYDKYFSSDQNPLNGTAIREVGPNLNGASTAVNAVYEFKTPHQQKFLVMVLEFAPRDEVVEWAKKTVDQPKYADHKVILLTHVYLDRNSKPIAKEGYKIEDANYGEALFEKLVKPSKNIRMVFSGHIGSPDNWDGHLGFREDKNAAGKSVAQMTFNAQAMGGGWHGNGGDGWLRYLEFLPDGKTIKVKTFSPLFAISPATRHLAYRTEKTQEFEFKLD</sequence>
<evidence type="ECO:0000259" key="2">
    <source>
        <dbReference type="Pfam" id="PF00149"/>
    </source>
</evidence>
<evidence type="ECO:0000256" key="1">
    <source>
        <dbReference type="SAM" id="SignalP"/>
    </source>
</evidence>
<evidence type="ECO:0000313" key="4">
    <source>
        <dbReference type="Proteomes" id="UP000326921"/>
    </source>
</evidence>
<accession>A0A5Q0QCG8</accession>
<protein>
    <submittedName>
        <fullName evidence="3">Serine/threonine protein phosphatase</fullName>
    </submittedName>
</protein>
<keyword evidence="1" id="KW-0732">Signal</keyword>
<dbReference type="AlphaFoldDB" id="A0A5Q0QCG8"/>
<feature type="chain" id="PRO_5024862520" evidence="1">
    <location>
        <begin position="25"/>
        <end position="360"/>
    </location>
</feature>
<dbReference type="InterPro" id="IPR029052">
    <property type="entry name" value="Metallo-depent_PP-like"/>
</dbReference>
<dbReference type="PANTHER" id="PTHR43143">
    <property type="entry name" value="METALLOPHOSPHOESTERASE, CALCINEURIN SUPERFAMILY"/>
    <property type="match status" value="1"/>
</dbReference>
<feature type="signal peptide" evidence="1">
    <location>
        <begin position="1"/>
        <end position="24"/>
    </location>
</feature>
<organism evidence="3 4">
    <name type="scientific">Sphingobacterium zhuxiongii</name>
    <dbReference type="NCBI Taxonomy" id="2662364"/>
    <lineage>
        <taxon>Bacteria</taxon>
        <taxon>Pseudomonadati</taxon>
        <taxon>Bacteroidota</taxon>
        <taxon>Sphingobacteriia</taxon>
        <taxon>Sphingobacteriales</taxon>
        <taxon>Sphingobacteriaceae</taxon>
        <taxon>Sphingobacterium</taxon>
    </lineage>
</organism>